<evidence type="ECO:0000256" key="3">
    <source>
        <dbReference type="ARBA" id="ARBA00022900"/>
    </source>
</evidence>
<reference evidence="7 8" key="1">
    <citation type="journal article" date="2015" name="Genome Biol. Evol.">
        <title>The genome of winter moth (Operophtera brumata) provides a genomic perspective on sexual dimorphism and phenology.</title>
        <authorList>
            <person name="Derks M.F."/>
            <person name="Smit S."/>
            <person name="Salis L."/>
            <person name="Schijlen E."/>
            <person name="Bossers A."/>
            <person name="Mateman C."/>
            <person name="Pijl A.S."/>
            <person name="de Ridder D."/>
            <person name="Groenen M.A."/>
            <person name="Visser M.E."/>
            <person name="Megens H.J."/>
        </authorList>
    </citation>
    <scope>NUCLEOTIDE SEQUENCE [LARGE SCALE GENOMIC DNA]</scope>
    <source>
        <strain evidence="7">WM2013NL</strain>
        <tissue evidence="7">Head and thorax</tissue>
    </source>
</reference>
<evidence type="ECO:0000313" key="7">
    <source>
        <dbReference type="EMBL" id="KOB72174.1"/>
    </source>
</evidence>
<evidence type="ECO:0000256" key="2">
    <source>
        <dbReference type="ARBA" id="ARBA00022690"/>
    </source>
</evidence>
<organism evidence="7 8">
    <name type="scientific">Operophtera brumata</name>
    <name type="common">Winter moth</name>
    <name type="synonym">Phalaena brumata</name>
    <dbReference type="NCBI Taxonomy" id="104452"/>
    <lineage>
        <taxon>Eukaryota</taxon>
        <taxon>Metazoa</taxon>
        <taxon>Ecdysozoa</taxon>
        <taxon>Arthropoda</taxon>
        <taxon>Hexapoda</taxon>
        <taxon>Insecta</taxon>
        <taxon>Pterygota</taxon>
        <taxon>Neoptera</taxon>
        <taxon>Endopterygota</taxon>
        <taxon>Lepidoptera</taxon>
        <taxon>Glossata</taxon>
        <taxon>Ditrysia</taxon>
        <taxon>Geometroidea</taxon>
        <taxon>Geometridae</taxon>
        <taxon>Larentiinae</taxon>
        <taxon>Operophtera</taxon>
    </lineage>
</organism>
<evidence type="ECO:0000256" key="4">
    <source>
        <dbReference type="RuleBase" id="RU000411"/>
    </source>
</evidence>
<keyword evidence="3" id="KW-0722">Serine protease inhibitor</keyword>
<keyword evidence="2" id="KW-0646">Protease inhibitor</keyword>
<dbReference type="Gene3D" id="3.30.497.10">
    <property type="entry name" value="Antithrombin, subunit I, domain 2"/>
    <property type="match status" value="1"/>
</dbReference>
<dbReference type="InterPro" id="IPR042185">
    <property type="entry name" value="Serpin_sf_2"/>
</dbReference>
<gene>
    <name evidence="7" type="ORF">OBRU01_12680</name>
</gene>
<proteinExistence type="inferred from homology"/>
<sequence length="305" mass="34152">MKAIIAILLVASVGVNVDASFFGHDYERTALGDSIDKASLKLLKISDNYIGLSQEFANMNPEFLTLANKVYIEQGYALDANFSATARSYRSDVESIEFKDAQKAAGIINKWSDEKTKGHIKEPVSPDILTPDTVVGLFNVIFFQGHWHVPFNATNTKDEDFHVNKNTTVKKPTMHLQQSLFYTESEELGARMVELPYKEDGFRMVVVLPNEVDGLPLVLEKAAQKGLLEDVFNLSPSGQDVKLQMPKFEIQTKSDLNELLPKAFQEAFVKVDEEGATAGAFTDFVWVSKRIGPKVFIEQDHENKQ</sequence>
<feature type="signal peptide" evidence="5">
    <location>
        <begin position="1"/>
        <end position="19"/>
    </location>
</feature>
<dbReference type="InterPro" id="IPR042178">
    <property type="entry name" value="Serpin_sf_1"/>
</dbReference>
<dbReference type="PANTHER" id="PTHR11461">
    <property type="entry name" value="SERINE PROTEASE INHIBITOR, SERPIN"/>
    <property type="match status" value="1"/>
</dbReference>
<accession>A0A0L7L9W9</accession>
<evidence type="ECO:0000259" key="6">
    <source>
        <dbReference type="SMART" id="SM00093"/>
    </source>
</evidence>
<dbReference type="PANTHER" id="PTHR11461:SF211">
    <property type="entry name" value="GH10112P-RELATED"/>
    <property type="match status" value="1"/>
</dbReference>
<dbReference type="Pfam" id="PF00079">
    <property type="entry name" value="Serpin"/>
    <property type="match status" value="1"/>
</dbReference>
<dbReference type="GO" id="GO:0004867">
    <property type="term" value="F:serine-type endopeptidase inhibitor activity"/>
    <property type="evidence" value="ECO:0007669"/>
    <property type="project" value="UniProtKB-KW"/>
</dbReference>
<dbReference type="EMBL" id="JTDY01002074">
    <property type="protein sequence ID" value="KOB72174.1"/>
    <property type="molecule type" value="Genomic_DNA"/>
</dbReference>
<protein>
    <submittedName>
        <fullName evidence="7">Chymotrypsin inhibitor CI-8A</fullName>
    </submittedName>
</protein>
<dbReference type="SUPFAM" id="SSF56574">
    <property type="entry name" value="Serpins"/>
    <property type="match status" value="1"/>
</dbReference>
<keyword evidence="5" id="KW-0732">Signal</keyword>
<comment type="similarity">
    <text evidence="1 4">Belongs to the serpin family.</text>
</comment>
<dbReference type="InterPro" id="IPR036186">
    <property type="entry name" value="Serpin_sf"/>
</dbReference>
<feature type="domain" description="Serpin" evidence="6">
    <location>
        <begin position="19"/>
        <end position="300"/>
    </location>
</feature>
<dbReference type="Proteomes" id="UP000037510">
    <property type="component" value="Unassembled WGS sequence"/>
</dbReference>
<dbReference type="GO" id="GO:0005615">
    <property type="term" value="C:extracellular space"/>
    <property type="evidence" value="ECO:0007669"/>
    <property type="project" value="InterPro"/>
</dbReference>
<feature type="non-terminal residue" evidence="7">
    <location>
        <position position="305"/>
    </location>
</feature>
<evidence type="ECO:0000313" key="8">
    <source>
        <dbReference type="Proteomes" id="UP000037510"/>
    </source>
</evidence>
<comment type="caution">
    <text evidence="7">The sequence shown here is derived from an EMBL/GenBank/DDBJ whole genome shotgun (WGS) entry which is preliminary data.</text>
</comment>
<dbReference type="InterPro" id="IPR023796">
    <property type="entry name" value="Serpin_dom"/>
</dbReference>
<name>A0A0L7L9W9_OPEBR</name>
<dbReference type="STRING" id="104452.A0A0L7L9W9"/>
<evidence type="ECO:0000256" key="5">
    <source>
        <dbReference type="SAM" id="SignalP"/>
    </source>
</evidence>
<feature type="chain" id="PRO_5005573287" evidence="5">
    <location>
        <begin position="20"/>
        <end position="305"/>
    </location>
</feature>
<dbReference type="InterPro" id="IPR000215">
    <property type="entry name" value="Serpin_fam"/>
</dbReference>
<dbReference type="SMART" id="SM00093">
    <property type="entry name" value="SERPIN"/>
    <property type="match status" value="1"/>
</dbReference>
<keyword evidence="8" id="KW-1185">Reference proteome</keyword>
<evidence type="ECO:0000256" key="1">
    <source>
        <dbReference type="ARBA" id="ARBA00009500"/>
    </source>
</evidence>
<dbReference type="AlphaFoldDB" id="A0A0L7L9W9"/>
<dbReference type="Gene3D" id="2.30.39.10">
    <property type="entry name" value="Alpha-1-antitrypsin, domain 1"/>
    <property type="match status" value="1"/>
</dbReference>